<proteinExistence type="predicted"/>
<accession>A0ACB9DT07</accession>
<name>A0ACB9DT07_CICIN</name>
<reference evidence="2" key="1">
    <citation type="journal article" date="2022" name="Mol. Ecol. Resour.">
        <title>The genomes of chicory, endive, great burdock and yacon provide insights into Asteraceae palaeo-polyploidization history and plant inulin production.</title>
        <authorList>
            <person name="Fan W."/>
            <person name="Wang S."/>
            <person name="Wang H."/>
            <person name="Wang A."/>
            <person name="Jiang F."/>
            <person name="Liu H."/>
            <person name="Zhao H."/>
            <person name="Xu D."/>
            <person name="Zhang Y."/>
        </authorList>
    </citation>
    <scope>NUCLEOTIDE SEQUENCE [LARGE SCALE GENOMIC DNA]</scope>
    <source>
        <strain evidence="2">cv. Punajuju</strain>
    </source>
</reference>
<organism evidence="1 2">
    <name type="scientific">Cichorium intybus</name>
    <name type="common">Chicory</name>
    <dbReference type="NCBI Taxonomy" id="13427"/>
    <lineage>
        <taxon>Eukaryota</taxon>
        <taxon>Viridiplantae</taxon>
        <taxon>Streptophyta</taxon>
        <taxon>Embryophyta</taxon>
        <taxon>Tracheophyta</taxon>
        <taxon>Spermatophyta</taxon>
        <taxon>Magnoliopsida</taxon>
        <taxon>eudicotyledons</taxon>
        <taxon>Gunneridae</taxon>
        <taxon>Pentapetalae</taxon>
        <taxon>asterids</taxon>
        <taxon>campanulids</taxon>
        <taxon>Asterales</taxon>
        <taxon>Asteraceae</taxon>
        <taxon>Cichorioideae</taxon>
        <taxon>Cichorieae</taxon>
        <taxon>Cichoriinae</taxon>
        <taxon>Cichorium</taxon>
    </lineage>
</organism>
<dbReference type="EMBL" id="CM042012">
    <property type="protein sequence ID" value="KAI3749351.1"/>
    <property type="molecule type" value="Genomic_DNA"/>
</dbReference>
<reference evidence="1 2" key="2">
    <citation type="journal article" date="2022" name="Mol. Ecol. Resour.">
        <title>The genomes of chicory, endive, great burdock and yacon provide insights into Asteraceae paleo-polyploidization history and plant inulin production.</title>
        <authorList>
            <person name="Fan W."/>
            <person name="Wang S."/>
            <person name="Wang H."/>
            <person name="Wang A."/>
            <person name="Jiang F."/>
            <person name="Liu H."/>
            <person name="Zhao H."/>
            <person name="Xu D."/>
            <person name="Zhang Y."/>
        </authorList>
    </citation>
    <scope>NUCLEOTIDE SEQUENCE [LARGE SCALE GENOMIC DNA]</scope>
    <source>
        <strain evidence="2">cv. Punajuju</strain>
        <tissue evidence="1">Leaves</tissue>
    </source>
</reference>
<evidence type="ECO:0000313" key="2">
    <source>
        <dbReference type="Proteomes" id="UP001055811"/>
    </source>
</evidence>
<gene>
    <name evidence="1" type="ORF">L2E82_19960</name>
</gene>
<evidence type="ECO:0000313" key="1">
    <source>
        <dbReference type="EMBL" id="KAI3749351.1"/>
    </source>
</evidence>
<protein>
    <submittedName>
        <fullName evidence="1">Uncharacterized protein</fullName>
    </submittedName>
</protein>
<dbReference type="Proteomes" id="UP001055811">
    <property type="component" value="Linkage Group LG04"/>
</dbReference>
<sequence>MGVTLLCARSALFWEIEECVALANVSVMGMDTGANSTWPTDSSSVIHDDGLLVKCAVREDSRGPKIIMSSS</sequence>
<keyword evidence="2" id="KW-1185">Reference proteome</keyword>
<comment type="caution">
    <text evidence="1">The sequence shown here is derived from an EMBL/GenBank/DDBJ whole genome shotgun (WGS) entry which is preliminary data.</text>
</comment>